<organism evidence="1 2">
    <name type="scientific">Kribbella caucasensis</name>
    <dbReference type="NCBI Taxonomy" id="2512215"/>
    <lineage>
        <taxon>Bacteria</taxon>
        <taxon>Bacillati</taxon>
        <taxon>Actinomycetota</taxon>
        <taxon>Actinomycetes</taxon>
        <taxon>Propionibacteriales</taxon>
        <taxon>Kribbellaceae</taxon>
        <taxon>Kribbella</taxon>
    </lineage>
</organism>
<dbReference type="AlphaFoldDB" id="A0A4R6JFJ8"/>
<name>A0A4R6JFJ8_9ACTN</name>
<reference evidence="1 2" key="1">
    <citation type="submission" date="2019-03" db="EMBL/GenBank/DDBJ databases">
        <title>Genomic Encyclopedia of Type Strains, Phase III (KMG-III): the genomes of soil and plant-associated and newly described type strains.</title>
        <authorList>
            <person name="Whitman W."/>
        </authorList>
    </citation>
    <scope>NUCLEOTIDE SEQUENCE [LARGE SCALE GENOMIC DNA]</scope>
    <source>
        <strain evidence="1 2">VKM Ac-2527</strain>
    </source>
</reference>
<gene>
    <name evidence="1" type="ORF">EV643_12693</name>
</gene>
<evidence type="ECO:0000313" key="1">
    <source>
        <dbReference type="EMBL" id="TDO34733.1"/>
    </source>
</evidence>
<comment type="caution">
    <text evidence="1">The sequence shown here is derived from an EMBL/GenBank/DDBJ whole genome shotgun (WGS) entry which is preliminary data.</text>
</comment>
<protein>
    <submittedName>
        <fullName evidence="1">Uncharacterized protein</fullName>
    </submittedName>
</protein>
<proteinExistence type="predicted"/>
<keyword evidence="2" id="KW-1185">Reference proteome</keyword>
<accession>A0A4R6JFJ8</accession>
<dbReference type="EMBL" id="SNWQ01000026">
    <property type="protein sequence ID" value="TDO34733.1"/>
    <property type="molecule type" value="Genomic_DNA"/>
</dbReference>
<evidence type="ECO:0000313" key="2">
    <source>
        <dbReference type="Proteomes" id="UP000295388"/>
    </source>
</evidence>
<dbReference type="Proteomes" id="UP000295388">
    <property type="component" value="Unassembled WGS sequence"/>
</dbReference>
<sequence>MTANTSIDPARARMDMDAANAVVRGPEVSGTLLLGSTLSVETGQAQLAPIRR</sequence>